<feature type="domain" description="DNA polymerase III beta sliding clamp central" evidence="12">
    <location>
        <begin position="128"/>
        <end position="241"/>
    </location>
</feature>
<evidence type="ECO:0000259" key="12">
    <source>
        <dbReference type="Pfam" id="PF02767"/>
    </source>
</evidence>
<dbReference type="InterPro" id="IPR022634">
    <property type="entry name" value="DNA_polIII_beta_N"/>
</dbReference>
<dbReference type="GO" id="GO:0003677">
    <property type="term" value="F:DNA binding"/>
    <property type="evidence" value="ECO:0007669"/>
    <property type="project" value="UniProtKB-UniRule"/>
</dbReference>
<evidence type="ECO:0000256" key="4">
    <source>
        <dbReference type="ARBA" id="ARBA00022490"/>
    </source>
</evidence>
<dbReference type="PIRSF" id="PIRSF000804">
    <property type="entry name" value="DNA_pol_III_b"/>
    <property type="match status" value="1"/>
</dbReference>
<proteinExistence type="inferred from homology"/>
<dbReference type="GO" id="GO:0003887">
    <property type="term" value="F:DNA-directed DNA polymerase activity"/>
    <property type="evidence" value="ECO:0007669"/>
    <property type="project" value="UniProtKB-UniRule"/>
</dbReference>
<evidence type="ECO:0000256" key="5">
    <source>
        <dbReference type="ARBA" id="ARBA00022679"/>
    </source>
</evidence>
<evidence type="ECO:0000256" key="8">
    <source>
        <dbReference type="ARBA" id="ARBA00022932"/>
    </source>
</evidence>
<evidence type="ECO:0000256" key="9">
    <source>
        <dbReference type="ARBA" id="ARBA00023125"/>
    </source>
</evidence>
<dbReference type="SMART" id="SM00480">
    <property type="entry name" value="POL3Bc"/>
    <property type="match status" value="1"/>
</dbReference>
<comment type="caution">
    <text evidence="14">The sequence shown here is derived from an EMBL/GenBank/DDBJ whole genome shotgun (WGS) entry which is preliminary data.</text>
</comment>
<dbReference type="GO" id="GO:0009360">
    <property type="term" value="C:DNA polymerase III complex"/>
    <property type="evidence" value="ECO:0007669"/>
    <property type="project" value="InterPro"/>
</dbReference>
<dbReference type="InterPro" id="IPR046938">
    <property type="entry name" value="DNA_clamp_sf"/>
</dbReference>
<dbReference type="CDD" id="cd00140">
    <property type="entry name" value="beta_clamp"/>
    <property type="match status" value="1"/>
</dbReference>
<comment type="subunit">
    <text evidence="10">Forms a ring-shaped head-to-tail homodimer around DNA.</text>
</comment>
<evidence type="ECO:0000259" key="13">
    <source>
        <dbReference type="Pfam" id="PF02768"/>
    </source>
</evidence>
<evidence type="ECO:0000313" key="15">
    <source>
        <dbReference type="Proteomes" id="UP000823964"/>
    </source>
</evidence>
<dbReference type="GO" id="GO:0008408">
    <property type="term" value="F:3'-5' exonuclease activity"/>
    <property type="evidence" value="ECO:0007669"/>
    <property type="project" value="InterPro"/>
</dbReference>
<accession>A0A9D1VA70</accession>
<feature type="domain" description="DNA polymerase III beta sliding clamp C-terminal" evidence="13">
    <location>
        <begin position="243"/>
        <end position="360"/>
    </location>
</feature>
<evidence type="ECO:0000256" key="1">
    <source>
        <dbReference type="ARBA" id="ARBA00004496"/>
    </source>
</evidence>
<dbReference type="Pfam" id="PF02768">
    <property type="entry name" value="DNA_pol3_beta_3"/>
    <property type="match status" value="1"/>
</dbReference>
<evidence type="ECO:0000313" key="14">
    <source>
        <dbReference type="EMBL" id="HIX19254.1"/>
    </source>
</evidence>
<dbReference type="PANTHER" id="PTHR30478">
    <property type="entry name" value="DNA POLYMERASE III SUBUNIT BETA"/>
    <property type="match status" value="1"/>
</dbReference>
<name>A0A9D1VA70_9BACT</name>
<keyword evidence="9" id="KW-0238">DNA-binding</keyword>
<dbReference type="SUPFAM" id="SSF55979">
    <property type="entry name" value="DNA clamp"/>
    <property type="match status" value="3"/>
</dbReference>
<dbReference type="Proteomes" id="UP000823964">
    <property type="component" value="Unassembled WGS sequence"/>
</dbReference>
<evidence type="ECO:0000256" key="6">
    <source>
        <dbReference type="ARBA" id="ARBA00022695"/>
    </source>
</evidence>
<evidence type="ECO:0000259" key="11">
    <source>
        <dbReference type="Pfam" id="PF00712"/>
    </source>
</evidence>
<comment type="function">
    <text evidence="10">Confers DNA tethering and processivity to DNA polymerases and other proteins. Acts as a clamp, forming a ring around DNA (a reaction catalyzed by the clamp-loading complex) which diffuses in an ATP-independent manner freely and bidirectionally along dsDNA. Initially characterized for its ability to contact the catalytic subunit of DNA polymerase III (Pol III), a complex, multichain enzyme responsible for most of the replicative synthesis in bacteria; Pol III exhibits 3'-5' exonuclease proofreading activity. The beta chain is required for initiation of replication as well as for processivity of DNA replication.</text>
</comment>
<dbReference type="InterPro" id="IPR022635">
    <property type="entry name" value="DNA_polIII_beta_C"/>
</dbReference>
<reference evidence="14" key="1">
    <citation type="journal article" date="2021" name="PeerJ">
        <title>Extensive microbial diversity within the chicken gut microbiome revealed by metagenomics and culture.</title>
        <authorList>
            <person name="Gilroy R."/>
            <person name="Ravi A."/>
            <person name="Getino M."/>
            <person name="Pursley I."/>
            <person name="Horton D.L."/>
            <person name="Alikhan N.F."/>
            <person name="Baker D."/>
            <person name="Gharbi K."/>
            <person name="Hall N."/>
            <person name="Watson M."/>
            <person name="Adriaenssens E.M."/>
            <person name="Foster-Nyarko E."/>
            <person name="Jarju S."/>
            <person name="Secka A."/>
            <person name="Antonio M."/>
            <person name="Oren A."/>
            <person name="Chaudhuri R.R."/>
            <person name="La Ragione R."/>
            <person name="Hildebrand F."/>
            <person name="Pallen M.J."/>
        </authorList>
    </citation>
    <scope>NUCLEOTIDE SEQUENCE</scope>
    <source>
        <strain evidence="14">14975</strain>
    </source>
</reference>
<evidence type="ECO:0000256" key="3">
    <source>
        <dbReference type="ARBA" id="ARBA00021035"/>
    </source>
</evidence>
<dbReference type="GO" id="GO:0006271">
    <property type="term" value="P:DNA strand elongation involved in DNA replication"/>
    <property type="evidence" value="ECO:0007669"/>
    <property type="project" value="TreeGrafter"/>
</dbReference>
<sequence length="362" mass="40269">MKIALAKQVLLDGLNKVTGVVSTRASLPILSNVLLEAADGELRLTTTNMELTILTKLPCMVMEPGAITLPAKSLQAIIGAMRDGEVSIERSGTVATIRCNRALFKLNGLPAEEFPKLPVFKESREFRVPQAMLNRGFRYTEFAISKDISRYVLNGIYTCFQDGKLTMVASDGRRLSLFENELEFPESQQVCIDLPSRAVGEIHRLLSDSGDVMVRITTNQAAFDFEDTLLITKIIDGKYPNYREVIPGRYNERIEIKAQDLSETVRRVSLLAAKKTNLVRFRFAPGSMEVLTGSTDLGEANEELPINYDGRELTIAFNVDYILDPLKAVGEGDVSIDLIDSSGPCVMRVADEFLYVLMPMHY</sequence>
<protein>
    <recommendedName>
        <fullName evidence="3 10">Beta sliding clamp</fullName>
    </recommendedName>
</protein>
<keyword evidence="7 10" id="KW-0235">DNA replication</keyword>
<organism evidence="14 15">
    <name type="scientific">Candidatus Akkermansia intestinigallinarum</name>
    <dbReference type="NCBI Taxonomy" id="2838431"/>
    <lineage>
        <taxon>Bacteria</taxon>
        <taxon>Pseudomonadati</taxon>
        <taxon>Verrucomicrobiota</taxon>
        <taxon>Verrucomicrobiia</taxon>
        <taxon>Verrucomicrobiales</taxon>
        <taxon>Akkermansiaceae</taxon>
        <taxon>Akkermansia</taxon>
    </lineage>
</organism>
<dbReference type="Gene3D" id="3.10.150.10">
    <property type="entry name" value="DNA Polymerase III, subunit A, domain 2"/>
    <property type="match status" value="1"/>
</dbReference>
<dbReference type="Gene3D" id="3.70.10.10">
    <property type="match status" value="1"/>
</dbReference>
<dbReference type="PANTHER" id="PTHR30478:SF0">
    <property type="entry name" value="BETA SLIDING CLAMP"/>
    <property type="match status" value="1"/>
</dbReference>
<dbReference type="GO" id="GO:0005737">
    <property type="term" value="C:cytoplasm"/>
    <property type="evidence" value="ECO:0007669"/>
    <property type="project" value="UniProtKB-SubCell"/>
</dbReference>
<keyword evidence="6 10" id="KW-0548">Nucleotidyltransferase</keyword>
<comment type="similarity">
    <text evidence="2 10">Belongs to the beta sliding clamp family.</text>
</comment>
<reference evidence="14" key="2">
    <citation type="submission" date="2021-04" db="EMBL/GenBank/DDBJ databases">
        <authorList>
            <person name="Gilroy R."/>
        </authorList>
    </citation>
    <scope>NUCLEOTIDE SEQUENCE</scope>
    <source>
        <strain evidence="14">14975</strain>
    </source>
</reference>
<dbReference type="Pfam" id="PF02767">
    <property type="entry name" value="DNA_pol3_beta_2"/>
    <property type="match status" value="1"/>
</dbReference>
<keyword evidence="8 10" id="KW-0239">DNA-directed DNA polymerase</keyword>
<feature type="domain" description="DNA polymerase III beta sliding clamp N-terminal" evidence="11">
    <location>
        <begin position="1"/>
        <end position="118"/>
    </location>
</feature>
<evidence type="ECO:0000256" key="7">
    <source>
        <dbReference type="ARBA" id="ARBA00022705"/>
    </source>
</evidence>
<comment type="subcellular location">
    <subcellularLocation>
        <location evidence="1 10">Cytoplasm</location>
    </subcellularLocation>
</comment>
<evidence type="ECO:0000256" key="10">
    <source>
        <dbReference type="PIRNR" id="PIRNR000804"/>
    </source>
</evidence>
<dbReference type="InterPro" id="IPR022637">
    <property type="entry name" value="DNA_polIII_beta_cen"/>
</dbReference>
<keyword evidence="4 10" id="KW-0963">Cytoplasm</keyword>
<dbReference type="Pfam" id="PF00712">
    <property type="entry name" value="DNA_pol3_beta"/>
    <property type="match status" value="1"/>
</dbReference>
<dbReference type="NCBIfam" id="TIGR00663">
    <property type="entry name" value="dnan"/>
    <property type="match status" value="1"/>
</dbReference>
<keyword evidence="5 10" id="KW-0808">Transferase</keyword>
<dbReference type="EMBL" id="DXFQ01000021">
    <property type="protein sequence ID" value="HIX19254.1"/>
    <property type="molecule type" value="Genomic_DNA"/>
</dbReference>
<gene>
    <name evidence="14" type="primary">dnaN</name>
    <name evidence="14" type="ORF">H9862_01470</name>
</gene>
<dbReference type="InterPro" id="IPR001001">
    <property type="entry name" value="DNA_polIII_beta"/>
</dbReference>
<dbReference type="AlphaFoldDB" id="A0A9D1VA70"/>
<evidence type="ECO:0000256" key="2">
    <source>
        <dbReference type="ARBA" id="ARBA00010752"/>
    </source>
</evidence>